<dbReference type="EMBL" id="KY290948">
    <property type="protein sequence ID" value="APU00521.1"/>
    <property type="molecule type" value="Genomic_DNA"/>
</dbReference>
<organism evidence="1 2">
    <name type="scientific">Aeromonas phage 44RR2.8t.2</name>
    <dbReference type="NCBI Taxonomy" id="1932900"/>
    <lineage>
        <taxon>Viruses</taxon>
        <taxon>Duplodnaviria</taxon>
        <taxon>Heunggongvirae</taxon>
        <taxon>Uroviricota</taxon>
        <taxon>Caudoviricetes</taxon>
        <taxon>Pantevenvirales</taxon>
        <taxon>Straboviridae</taxon>
        <taxon>Biquartavirus</taxon>
        <taxon>Biquartavirus 44RR2</taxon>
    </lineage>
</organism>
<evidence type="ECO:0000313" key="1">
    <source>
        <dbReference type="EMBL" id="APU00521.1"/>
    </source>
</evidence>
<protein>
    <submittedName>
        <fullName evidence="1">Uncharacterized protein</fullName>
    </submittedName>
</protein>
<sequence>MKLYTLSAIPAAGKTAAILNHIFETNEKAIIASISRQLSKQSFEYFIGLGGDGELVDTDNRQGQKSVHDAVLKAAESNDVIFITHAALLGLRNIDSLKDFNLYIDEVPELTSFERFTFTTSVESHILELCKIDESGLLELREEYRKAVNKMALDGYRGTDDIYSTLFPLYKALLTGVPVRLSVEGGVTQCYYVNDASSDDWSKFKSITVCSANFEQTFTGMVMKHFNGWEFEESPLKNRLAFHVYPKTARVKINVMFDDDWSRYKADKEVDGISNYTRIENMLDTLINGEFIYTRNSYRPRMPKGIEVPYNPHGLNNYSDHTNVVVLFSYNPAPWQVPILKELSSVVGLDENALVDAYIVSKYLEPAFQLCARCDIRNEHSLKPINLYVPDMKLAKYMLRYLPDAEICVGDSIANHKQIKRNRESFQALYQMTEKERFSYKYLLRKLGRILDINSPEDQELVQDWIIKIREKARKKASK</sequence>
<dbReference type="Proteomes" id="UP000222894">
    <property type="component" value="Genome"/>
</dbReference>
<accession>A0A219Y982</accession>
<proteinExistence type="predicted"/>
<evidence type="ECO:0000313" key="2">
    <source>
        <dbReference type="Proteomes" id="UP000222894"/>
    </source>
</evidence>
<reference evidence="1 2" key="1">
    <citation type="journal article" date="2017" name="Sci. Rep.">
        <title>Characterization and diversity of phages infecting Aeromonas salmonicida subsp. salmonicida.</title>
        <authorList>
            <person name="Vincent A.T."/>
            <person name="Paquet V.E."/>
            <person name="Bernatchez A."/>
            <person name="Tremblay D.M."/>
            <person name="Moineau S."/>
            <person name="Charette S.J."/>
        </authorList>
    </citation>
    <scope>NUCLEOTIDE SEQUENCE [LARGE SCALE GENOMIC DNA]</scope>
</reference>
<name>A0A219Y982_9CAUD</name>